<reference evidence="7 8" key="1">
    <citation type="submission" date="2017-07" db="EMBL/GenBank/DDBJ databases">
        <title>Sandarakinorhabdus cyanobacteriorum sp. nov., a novel bacterium isolated from cyanobacterial aggregates in a eutrophic lake.</title>
        <authorList>
            <person name="Cai H."/>
        </authorList>
    </citation>
    <scope>NUCLEOTIDE SEQUENCE [LARGE SCALE GENOMIC DNA]</scope>
    <source>
        <strain evidence="7 8">TH057</strain>
    </source>
</reference>
<evidence type="ECO:0000259" key="6">
    <source>
        <dbReference type="Pfam" id="PF00884"/>
    </source>
</evidence>
<organism evidence="7 8">
    <name type="scientific">Sandarakinorhabdus cyanobacteriorum</name>
    <dbReference type="NCBI Taxonomy" id="1981098"/>
    <lineage>
        <taxon>Bacteria</taxon>
        <taxon>Pseudomonadati</taxon>
        <taxon>Pseudomonadota</taxon>
        <taxon>Alphaproteobacteria</taxon>
        <taxon>Sphingomonadales</taxon>
        <taxon>Sphingosinicellaceae</taxon>
        <taxon>Sandarakinorhabdus</taxon>
    </lineage>
</organism>
<dbReference type="InterPro" id="IPR017850">
    <property type="entry name" value="Alkaline_phosphatase_core_sf"/>
</dbReference>
<evidence type="ECO:0000256" key="5">
    <source>
        <dbReference type="ARBA" id="ARBA00023136"/>
    </source>
</evidence>
<keyword evidence="4" id="KW-1133">Transmembrane helix</keyword>
<protein>
    <submittedName>
        <fullName evidence="7">Capsular biosynthesis protein</fullName>
    </submittedName>
</protein>
<comment type="subcellular location">
    <subcellularLocation>
        <location evidence="1">Cell membrane</location>
        <topology evidence="1">Multi-pass membrane protein</topology>
    </subcellularLocation>
</comment>
<name>A0A255Y7C1_9SPHN</name>
<evidence type="ECO:0000256" key="2">
    <source>
        <dbReference type="ARBA" id="ARBA00022475"/>
    </source>
</evidence>
<dbReference type="PANTHER" id="PTHR47371:SF3">
    <property type="entry name" value="PHOSPHOGLYCEROL TRANSFERASE I"/>
    <property type="match status" value="1"/>
</dbReference>
<dbReference type="Proteomes" id="UP000216991">
    <property type="component" value="Unassembled WGS sequence"/>
</dbReference>
<evidence type="ECO:0000313" key="7">
    <source>
        <dbReference type="EMBL" id="OYQ25127.1"/>
    </source>
</evidence>
<evidence type="ECO:0000313" key="8">
    <source>
        <dbReference type="Proteomes" id="UP000216991"/>
    </source>
</evidence>
<dbReference type="Gene3D" id="3.40.720.10">
    <property type="entry name" value="Alkaline Phosphatase, subunit A"/>
    <property type="match status" value="1"/>
</dbReference>
<accession>A0A255Y7C1</accession>
<evidence type="ECO:0000256" key="4">
    <source>
        <dbReference type="ARBA" id="ARBA00022989"/>
    </source>
</evidence>
<proteinExistence type="predicted"/>
<feature type="domain" description="Sulfatase N-terminal" evidence="6">
    <location>
        <begin position="208"/>
        <end position="443"/>
    </location>
</feature>
<dbReference type="InterPro" id="IPR050448">
    <property type="entry name" value="OpgB/LTA_synthase_biosynth"/>
</dbReference>
<dbReference type="Pfam" id="PF00884">
    <property type="entry name" value="Sulfatase"/>
    <property type="match status" value="1"/>
</dbReference>
<dbReference type="AlphaFoldDB" id="A0A255Y7C1"/>
<dbReference type="InterPro" id="IPR000917">
    <property type="entry name" value="Sulfatase_N"/>
</dbReference>
<keyword evidence="8" id="KW-1185">Reference proteome</keyword>
<dbReference type="GO" id="GO:0005886">
    <property type="term" value="C:plasma membrane"/>
    <property type="evidence" value="ECO:0007669"/>
    <property type="project" value="UniProtKB-SubCell"/>
</dbReference>
<dbReference type="EMBL" id="NOXT01000123">
    <property type="protein sequence ID" value="OYQ25127.1"/>
    <property type="molecule type" value="Genomic_DNA"/>
</dbReference>
<keyword evidence="2" id="KW-1003">Cell membrane</keyword>
<dbReference type="SUPFAM" id="SSF53649">
    <property type="entry name" value="Alkaline phosphatase-like"/>
    <property type="match status" value="1"/>
</dbReference>
<keyword evidence="5" id="KW-0472">Membrane</keyword>
<dbReference type="CDD" id="cd16015">
    <property type="entry name" value="LTA_synthase"/>
    <property type="match status" value="1"/>
</dbReference>
<comment type="caution">
    <text evidence="7">The sequence shown here is derived from an EMBL/GenBank/DDBJ whole genome shotgun (WGS) entry which is preliminary data.</text>
</comment>
<keyword evidence="3" id="KW-0812">Transmembrane</keyword>
<evidence type="ECO:0000256" key="1">
    <source>
        <dbReference type="ARBA" id="ARBA00004651"/>
    </source>
</evidence>
<dbReference type="OrthoDB" id="5363296at2"/>
<dbReference type="PANTHER" id="PTHR47371">
    <property type="entry name" value="LIPOTEICHOIC ACID SYNTHASE"/>
    <property type="match status" value="1"/>
</dbReference>
<sequence length="476" mass="50020">MGIEILVALMLGSAAAADGLVRPMGRRSLAGLWLGQLLVLGLFGLVLALAGNAPVAALVATGLALALALVSNAKAAVLGEPLLFTDLVLVGAVFRHPQFYLDALKRWQLAALVLGAAGLALGLALTFSPALQPHMEGLVLLGAVLALLAITLRLPRWRDLAPCPDAEADVARHGLLPTLLLHWRRWRQSADPQPCQDGLPAPASAALVIAVQCESFADPADLFGAPELALPGLAAARRQSWAHGGLLVSGFGAYTMRTEYGVIFGRDEADLGFRRFDPYLTALGEASHALPARLARAGWTSLFIHPHDLRFYGRERILPAAGFAELVGPEAFAAPAEGRYVGDAAIADMILARAEAAKGPCLIHAVTIENHGPWPVDQAGSHGSMSSAYLALVRRGDAMLSRLIDGVAALRRPAVLLFYGDHRPSIPGAVMPGGDRRTPYVMLRFGSDGAIVPGPDGAVDRTPADLHRALIAAITA</sequence>
<evidence type="ECO:0000256" key="3">
    <source>
        <dbReference type="ARBA" id="ARBA00022692"/>
    </source>
</evidence>
<gene>
    <name evidence="7" type="ORF">CHU93_14745</name>
</gene>